<name>A0A061D347_BABBI</name>
<gene>
    <name evidence="1" type="ORF">BBBOND_0203380</name>
</gene>
<evidence type="ECO:0000313" key="1">
    <source>
        <dbReference type="EMBL" id="CDR95181.1"/>
    </source>
</evidence>
<dbReference type="AlphaFoldDB" id="A0A061D347"/>
<reference evidence="2" key="1">
    <citation type="submission" date="2014-06" db="EMBL/GenBank/DDBJ databases">
        <authorList>
            <person name="Aslett M."/>
            <person name="De Silva N."/>
        </authorList>
    </citation>
    <scope>NUCLEOTIDE SEQUENCE [LARGE SCALE GENOMIC DNA]</scope>
    <source>
        <strain evidence="2">Bond</strain>
    </source>
</reference>
<dbReference type="VEuPathDB" id="PiroplasmaDB:BBBOND_0203380"/>
<organism evidence="1 2">
    <name type="scientific">Babesia bigemina</name>
    <dbReference type="NCBI Taxonomy" id="5866"/>
    <lineage>
        <taxon>Eukaryota</taxon>
        <taxon>Sar</taxon>
        <taxon>Alveolata</taxon>
        <taxon>Apicomplexa</taxon>
        <taxon>Aconoidasida</taxon>
        <taxon>Piroplasmida</taxon>
        <taxon>Babesiidae</taxon>
        <taxon>Babesia</taxon>
    </lineage>
</organism>
<dbReference type="EMBL" id="LK391708">
    <property type="protein sequence ID" value="CDR95181.1"/>
    <property type="molecule type" value="Genomic_DNA"/>
</dbReference>
<dbReference type="RefSeq" id="XP_012767367.1">
    <property type="nucleotide sequence ID" value="XM_012911913.1"/>
</dbReference>
<proteinExistence type="predicted"/>
<dbReference type="KEGG" id="bbig:BBBOND_0203380"/>
<accession>A0A061D347</accession>
<keyword evidence="2" id="KW-1185">Reference proteome</keyword>
<dbReference type="Proteomes" id="UP000033188">
    <property type="component" value="Chromosome 2"/>
</dbReference>
<dbReference type="GeneID" id="24563722"/>
<sequence length="78" mass="9185">MLFDVYRESLLKLYYFLRDEPDAFDKSRSYPAARVDFGINMEPLLKKPEVEIDTPPTTFSATNSWNFYEPNKPTVLNM</sequence>
<protein>
    <submittedName>
        <fullName evidence="1">Uncharacterized protein</fullName>
    </submittedName>
</protein>
<evidence type="ECO:0000313" key="2">
    <source>
        <dbReference type="Proteomes" id="UP000033188"/>
    </source>
</evidence>